<reference evidence="1" key="1">
    <citation type="submission" date="2020-07" db="EMBL/GenBank/DDBJ databases">
        <title>Multicomponent nature underlies the extraordinary mechanical properties of spider dragline silk.</title>
        <authorList>
            <person name="Kono N."/>
            <person name="Nakamura H."/>
            <person name="Mori M."/>
            <person name="Yoshida Y."/>
            <person name="Ohtoshi R."/>
            <person name="Malay A.D."/>
            <person name="Moran D.A.P."/>
            <person name="Tomita M."/>
            <person name="Numata K."/>
            <person name="Arakawa K."/>
        </authorList>
    </citation>
    <scope>NUCLEOTIDE SEQUENCE</scope>
</reference>
<accession>A0A8X6JQV4</accession>
<sequence>MDYTYEELANMNLTYGETKGTDAEREDCTSSGLQCTVFQVILPSPVLRDDCEKLIRLPSRTAMQDIYKKHEDQKCRSENWLDSQ</sequence>
<organism evidence="1 2">
    <name type="scientific">Trichonephila clavata</name>
    <name type="common">Joro spider</name>
    <name type="synonym">Nephila clavata</name>
    <dbReference type="NCBI Taxonomy" id="2740835"/>
    <lineage>
        <taxon>Eukaryota</taxon>
        <taxon>Metazoa</taxon>
        <taxon>Ecdysozoa</taxon>
        <taxon>Arthropoda</taxon>
        <taxon>Chelicerata</taxon>
        <taxon>Arachnida</taxon>
        <taxon>Araneae</taxon>
        <taxon>Araneomorphae</taxon>
        <taxon>Entelegynae</taxon>
        <taxon>Araneoidea</taxon>
        <taxon>Nephilidae</taxon>
        <taxon>Trichonephila</taxon>
    </lineage>
</organism>
<evidence type="ECO:0000313" key="2">
    <source>
        <dbReference type="Proteomes" id="UP000887116"/>
    </source>
</evidence>
<dbReference type="Proteomes" id="UP000887116">
    <property type="component" value="Unassembled WGS sequence"/>
</dbReference>
<protein>
    <submittedName>
        <fullName evidence="1">Uncharacterized protein</fullName>
    </submittedName>
</protein>
<gene>
    <name evidence="1" type="ORF">TNCT_170691</name>
</gene>
<proteinExistence type="predicted"/>
<comment type="caution">
    <text evidence="1">The sequence shown here is derived from an EMBL/GenBank/DDBJ whole genome shotgun (WGS) entry which is preliminary data.</text>
</comment>
<keyword evidence="2" id="KW-1185">Reference proteome</keyword>
<evidence type="ECO:0000313" key="1">
    <source>
        <dbReference type="EMBL" id="GFR16236.1"/>
    </source>
</evidence>
<dbReference type="EMBL" id="BMAO01037230">
    <property type="protein sequence ID" value="GFR16236.1"/>
    <property type="molecule type" value="Genomic_DNA"/>
</dbReference>
<dbReference type="AlphaFoldDB" id="A0A8X6JQV4"/>
<dbReference type="OrthoDB" id="10417851at2759"/>
<name>A0A8X6JQV4_TRICU</name>